<evidence type="ECO:0000259" key="1">
    <source>
        <dbReference type="SMART" id="SM00460"/>
    </source>
</evidence>
<organism evidence="2">
    <name type="scientific">Caldilineaceae bacterium SB0661_bin_32</name>
    <dbReference type="NCBI Taxonomy" id="2605255"/>
    <lineage>
        <taxon>Bacteria</taxon>
        <taxon>Bacillati</taxon>
        <taxon>Chloroflexota</taxon>
        <taxon>Caldilineae</taxon>
        <taxon>Caldilineales</taxon>
        <taxon>Caldilineaceae</taxon>
    </lineage>
</organism>
<name>A0A6B1D684_9CHLR</name>
<evidence type="ECO:0000313" key="2">
    <source>
        <dbReference type="EMBL" id="MYC95430.1"/>
    </source>
</evidence>
<dbReference type="InterPro" id="IPR013589">
    <property type="entry name" value="Bac_transglu_N"/>
</dbReference>
<dbReference type="EMBL" id="VXMH01000055">
    <property type="protein sequence ID" value="MYC95430.1"/>
    <property type="molecule type" value="Genomic_DNA"/>
</dbReference>
<protein>
    <submittedName>
        <fullName evidence="2">Transglutaminase family protein</fullName>
    </submittedName>
</protein>
<reference evidence="2" key="1">
    <citation type="submission" date="2019-09" db="EMBL/GenBank/DDBJ databases">
        <title>Characterisation of the sponge microbiome using genome-centric metagenomics.</title>
        <authorList>
            <person name="Engelberts J.P."/>
            <person name="Robbins S.J."/>
            <person name="De Goeij J.M."/>
            <person name="Aranda M."/>
            <person name="Bell S.C."/>
            <person name="Webster N.S."/>
        </authorList>
    </citation>
    <scope>NUCLEOTIDE SEQUENCE</scope>
    <source>
        <strain evidence="2">SB0661_bin_32</strain>
    </source>
</reference>
<dbReference type="InterPro" id="IPR002931">
    <property type="entry name" value="Transglutaminase-like"/>
</dbReference>
<feature type="domain" description="Transglutaminase-like" evidence="1">
    <location>
        <begin position="198"/>
        <end position="267"/>
    </location>
</feature>
<dbReference type="SMART" id="SM00460">
    <property type="entry name" value="TGc"/>
    <property type="match status" value="1"/>
</dbReference>
<gene>
    <name evidence="2" type="ORF">F4X14_10695</name>
</gene>
<dbReference type="Pfam" id="PF08379">
    <property type="entry name" value="Bact_transglu_N"/>
    <property type="match status" value="1"/>
</dbReference>
<dbReference type="Gene3D" id="3.10.620.30">
    <property type="match status" value="1"/>
</dbReference>
<dbReference type="PANTHER" id="PTHR33490:SF6">
    <property type="entry name" value="SLL1049 PROTEIN"/>
    <property type="match status" value="1"/>
</dbReference>
<dbReference type="Pfam" id="PF01841">
    <property type="entry name" value="Transglut_core"/>
    <property type="match status" value="1"/>
</dbReference>
<dbReference type="InterPro" id="IPR038765">
    <property type="entry name" value="Papain-like_cys_pep_sf"/>
</dbReference>
<sequence length="350" mass="39855">MTLSMMPISTIRLKRSFPNSPPVTRQMKYYTIHHHTRYRYSSEVSESTMEVRMQPRTDRQQRCLNFRLEVWPHAQVLATSDCLQNAIHYFDIPRSHSELLLRAQTLVMVQESEPLPESLESSEWKALGEVAATGHHWDWLTPSRFARPTPLLSDFAEEIGFGQDQDPLTALFNLNERIHAAIEYTPKSTAVDSPIDTALDNRRGVCQDFSHIMIALLRKAGIPARYISGYVFLDPERKKEKEISGASHAWVEAFLPTTGWIGLDPTNNSAVSDKHIRIAVGRDYADVPPTRGTYKGNARSELTVGVHISETEDEDIPHDLLDNGHVTTRELVEAESSTRLRLEQEQQQQQ</sequence>
<dbReference type="PANTHER" id="PTHR33490">
    <property type="entry name" value="BLR5614 PROTEIN-RELATED"/>
    <property type="match status" value="1"/>
</dbReference>
<dbReference type="SUPFAM" id="SSF54001">
    <property type="entry name" value="Cysteine proteinases"/>
    <property type="match status" value="1"/>
</dbReference>
<proteinExistence type="predicted"/>
<dbReference type="AlphaFoldDB" id="A0A6B1D684"/>
<comment type="caution">
    <text evidence="2">The sequence shown here is derived from an EMBL/GenBank/DDBJ whole genome shotgun (WGS) entry which is preliminary data.</text>
</comment>
<accession>A0A6B1D684</accession>